<feature type="compositionally biased region" description="Low complexity" evidence="1">
    <location>
        <begin position="18"/>
        <end position="37"/>
    </location>
</feature>
<sequence>MEKSSSFLLFFKRLNKKGSSSSSSSSRSESERSTSSGSGSGGSSWRWKLRSSAALRWKKRFNLHLWFIDDVLFKFVSAFEAVCLVSGSASSSAADAISDFDFFLLPFSN</sequence>
<evidence type="ECO:0000313" key="3">
    <source>
        <dbReference type="Proteomes" id="UP000298416"/>
    </source>
</evidence>
<proteinExistence type="predicted"/>
<dbReference type="PANTHER" id="PTHR33726">
    <property type="entry name" value="TRANSMEMBRANE PROTEIN"/>
    <property type="match status" value="1"/>
</dbReference>
<dbReference type="Proteomes" id="UP000298416">
    <property type="component" value="Unassembled WGS sequence"/>
</dbReference>
<reference evidence="2" key="1">
    <citation type="submission" date="2018-01" db="EMBL/GenBank/DDBJ databases">
        <authorList>
            <person name="Mao J.F."/>
        </authorList>
    </citation>
    <scope>NUCLEOTIDE SEQUENCE</scope>
    <source>
        <strain evidence="2">Huo1</strain>
        <tissue evidence="2">Leaf</tissue>
    </source>
</reference>
<dbReference type="PANTHER" id="PTHR33726:SF3">
    <property type="entry name" value="TRANSMEMBRANE PROTEIN"/>
    <property type="match status" value="1"/>
</dbReference>
<protein>
    <submittedName>
        <fullName evidence="2">Uncharacterized protein</fullName>
    </submittedName>
</protein>
<keyword evidence="3" id="KW-1185">Reference proteome</keyword>
<evidence type="ECO:0000256" key="1">
    <source>
        <dbReference type="SAM" id="MobiDB-lite"/>
    </source>
</evidence>
<evidence type="ECO:0000313" key="2">
    <source>
        <dbReference type="EMBL" id="KAG6390507.1"/>
    </source>
</evidence>
<feature type="region of interest" description="Disordered" evidence="1">
    <location>
        <begin position="15"/>
        <end position="46"/>
    </location>
</feature>
<gene>
    <name evidence="2" type="ORF">SASPL_148243</name>
</gene>
<comment type="caution">
    <text evidence="2">The sequence shown here is derived from an EMBL/GenBank/DDBJ whole genome shotgun (WGS) entry which is preliminary data.</text>
</comment>
<organism evidence="2">
    <name type="scientific">Salvia splendens</name>
    <name type="common">Scarlet sage</name>
    <dbReference type="NCBI Taxonomy" id="180675"/>
    <lineage>
        <taxon>Eukaryota</taxon>
        <taxon>Viridiplantae</taxon>
        <taxon>Streptophyta</taxon>
        <taxon>Embryophyta</taxon>
        <taxon>Tracheophyta</taxon>
        <taxon>Spermatophyta</taxon>
        <taxon>Magnoliopsida</taxon>
        <taxon>eudicotyledons</taxon>
        <taxon>Gunneridae</taxon>
        <taxon>Pentapetalae</taxon>
        <taxon>asterids</taxon>
        <taxon>lamiids</taxon>
        <taxon>Lamiales</taxon>
        <taxon>Lamiaceae</taxon>
        <taxon>Nepetoideae</taxon>
        <taxon>Mentheae</taxon>
        <taxon>Salviinae</taxon>
        <taxon>Salvia</taxon>
        <taxon>Salvia subgen. Calosphace</taxon>
        <taxon>core Calosphace</taxon>
    </lineage>
</organism>
<reference evidence="2" key="2">
    <citation type="submission" date="2020-08" db="EMBL/GenBank/DDBJ databases">
        <title>Plant Genome Project.</title>
        <authorList>
            <person name="Zhang R.-G."/>
        </authorList>
    </citation>
    <scope>NUCLEOTIDE SEQUENCE</scope>
    <source>
        <strain evidence="2">Huo1</strain>
        <tissue evidence="2">Leaf</tissue>
    </source>
</reference>
<dbReference type="EMBL" id="PNBA02000019">
    <property type="protein sequence ID" value="KAG6390507.1"/>
    <property type="molecule type" value="Genomic_DNA"/>
</dbReference>
<dbReference type="AlphaFoldDB" id="A0A8X8Z371"/>
<accession>A0A8X8Z371</accession>
<name>A0A8X8Z371_SALSN</name>